<reference evidence="1" key="2">
    <citation type="submission" date="2020-11" db="EMBL/GenBank/DDBJ databases">
        <authorList>
            <person name="McCartney M.A."/>
            <person name="Auch B."/>
            <person name="Kono T."/>
            <person name="Mallez S."/>
            <person name="Becker A."/>
            <person name="Gohl D.M."/>
            <person name="Silverstein K.A.T."/>
            <person name="Koren S."/>
            <person name="Bechman K.B."/>
            <person name="Herman A."/>
            <person name="Abrahante J.E."/>
            <person name="Garbe J."/>
        </authorList>
    </citation>
    <scope>NUCLEOTIDE SEQUENCE</scope>
    <source>
        <strain evidence="1">Duluth1</strain>
        <tissue evidence="1">Whole animal</tissue>
    </source>
</reference>
<dbReference type="AlphaFoldDB" id="A0A9D4D1J7"/>
<comment type="caution">
    <text evidence="1">The sequence shown here is derived from an EMBL/GenBank/DDBJ whole genome shotgun (WGS) entry which is preliminary data.</text>
</comment>
<gene>
    <name evidence="1" type="ORF">DPMN_042769</name>
</gene>
<keyword evidence="2" id="KW-1185">Reference proteome</keyword>
<evidence type="ECO:0000313" key="2">
    <source>
        <dbReference type="Proteomes" id="UP000828390"/>
    </source>
</evidence>
<proteinExistence type="predicted"/>
<accession>A0A9D4D1J7</accession>
<name>A0A9D4D1J7_DREPO</name>
<evidence type="ECO:0000313" key="1">
    <source>
        <dbReference type="EMBL" id="KAH3736206.1"/>
    </source>
</evidence>
<reference evidence="1" key="1">
    <citation type="journal article" date="2019" name="bioRxiv">
        <title>The Genome of the Zebra Mussel, Dreissena polymorpha: A Resource for Invasive Species Research.</title>
        <authorList>
            <person name="McCartney M.A."/>
            <person name="Auch B."/>
            <person name="Kono T."/>
            <person name="Mallez S."/>
            <person name="Zhang Y."/>
            <person name="Obille A."/>
            <person name="Becker A."/>
            <person name="Abrahante J.E."/>
            <person name="Garbe J."/>
            <person name="Badalamenti J.P."/>
            <person name="Herman A."/>
            <person name="Mangelson H."/>
            <person name="Liachko I."/>
            <person name="Sullivan S."/>
            <person name="Sone E.D."/>
            <person name="Koren S."/>
            <person name="Silverstein K.A.T."/>
            <person name="Beckman K.B."/>
            <person name="Gohl D.M."/>
        </authorList>
    </citation>
    <scope>NUCLEOTIDE SEQUENCE</scope>
    <source>
        <strain evidence="1">Duluth1</strain>
        <tissue evidence="1">Whole animal</tissue>
    </source>
</reference>
<protein>
    <submittedName>
        <fullName evidence="1">Uncharacterized protein</fullName>
    </submittedName>
</protein>
<dbReference type="EMBL" id="JAIWYP010000011">
    <property type="protein sequence ID" value="KAH3736206.1"/>
    <property type="molecule type" value="Genomic_DNA"/>
</dbReference>
<sequence>MQEKSAKCSLKINRSVKTGSYSGGCNPNKRLMKRSIWHVRSHGSAENGSPL</sequence>
<dbReference type="Proteomes" id="UP000828390">
    <property type="component" value="Unassembled WGS sequence"/>
</dbReference>
<organism evidence="1 2">
    <name type="scientific">Dreissena polymorpha</name>
    <name type="common">Zebra mussel</name>
    <name type="synonym">Mytilus polymorpha</name>
    <dbReference type="NCBI Taxonomy" id="45954"/>
    <lineage>
        <taxon>Eukaryota</taxon>
        <taxon>Metazoa</taxon>
        <taxon>Spiralia</taxon>
        <taxon>Lophotrochozoa</taxon>
        <taxon>Mollusca</taxon>
        <taxon>Bivalvia</taxon>
        <taxon>Autobranchia</taxon>
        <taxon>Heteroconchia</taxon>
        <taxon>Euheterodonta</taxon>
        <taxon>Imparidentia</taxon>
        <taxon>Neoheterodontei</taxon>
        <taxon>Myida</taxon>
        <taxon>Dreissenoidea</taxon>
        <taxon>Dreissenidae</taxon>
        <taxon>Dreissena</taxon>
    </lineage>
</organism>